<dbReference type="RefSeq" id="WP_196395348.1">
    <property type="nucleotide sequence ID" value="NZ_JADNYM010000003.1"/>
</dbReference>
<protein>
    <recommendedName>
        <fullName evidence="3">PPM-type phosphatase domain-containing protein</fullName>
    </recommendedName>
</protein>
<keyword evidence="2" id="KW-1185">Reference proteome</keyword>
<accession>A0A931CM42</accession>
<proteinExistence type="predicted"/>
<dbReference type="Gene3D" id="3.60.40.10">
    <property type="entry name" value="PPM-type phosphatase domain"/>
    <property type="match status" value="1"/>
</dbReference>
<evidence type="ECO:0000313" key="1">
    <source>
        <dbReference type="EMBL" id="MBG0738411.1"/>
    </source>
</evidence>
<name>A0A931CM42_9MICC</name>
<evidence type="ECO:0000313" key="2">
    <source>
        <dbReference type="Proteomes" id="UP000655366"/>
    </source>
</evidence>
<dbReference type="AlphaFoldDB" id="A0A931CM42"/>
<reference evidence="1 2" key="1">
    <citation type="submission" date="2020-11" db="EMBL/GenBank/DDBJ databases">
        <title>Arthrobacter antarcticus sp. nov., isolated from Antarctic Soil.</title>
        <authorList>
            <person name="Li J."/>
        </authorList>
    </citation>
    <scope>NUCLEOTIDE SEQUENCE [LARGE SCALE GENOMIC DNA]</scope>
    <source>
        <strain evidence="1 2">Z1-20</strain>
    </source>
</reference>
<comment type="caution">
    <text evidence="1">The sequence shown here is derived from an EMBL/GenBank/DDBJ whole genome shotgun (WGS) entry which is preliminary data.</text>
</comment>
<dbReference type="EMBL" id="JADNYM010000003">
    <property type="protein sequence ID" value="MBG0738411.1"/>
    <property type="molecule type" value="Genomic_DNA"/>
</dbReference>
<dbReference type="InterPro" id="IPR036457">
    <property type="entry name" value="PPM-type-like_dom_sf"/>
</dbReference>
<evidence type="ECO:0008006" key="3">
    <source>
        <dbReference type="Google" id="ProtNLM"/>
    </source>
</evidence>
<gene>
    <name evidence="1" type="ORF">IV500_03065</name>
</gene>
<dbReference type="Proteomes" id="UP000655366">
    <property type="component" value="Unassembled WGS sequence"/>
</dbReference>
<sequence length="285" mass="30184">MTSTALTKGRSWKIRARVQSEGDNHVQEDACGFAGADAWIIDGATSLLQPLGLPAASDPSWLAQTLSAALAEAACAKALGAAGSEEGVATRELLARGLVTVDRTGQLLVGQERVRFPSAAVSVAHLDDDGVELLSLADCHVVVELADGGVEHVIGELADVRVQPASEPARGAQDPTERRRLLLADRERRNTAGGLWVARREPEAAAHAFVARFGPPALLVMASDGAWRAVDLGLVAGPEEFLRSVRDPVAALELMHRLRSHQRDIGEAADDATVLVLEPGRRAQM</sequence>
<organism evidence="1 2">
    <name type="scientific">Arthrobacter terrae</name>
    <dbReference type="NCBI Taxonomy" id="2935737"/>
    <lineage>
        <taxon>Bacteria</taxon>
        <taxon>Bacillati</taxon>
        <taxon>Actinomycetota</taxon>
        <taxon>Actinomycetes</taxon>
        <taxon>Micrococcales</taxon>
        <taxon>Micrococcaceae</taxon>
        <taxon>Arthrobacter</taxon>
    </lineage>
</organism>